<gene>
    <name evidence="1" type="ORF">HERILL_LOCUS4253</name>
</gene>
<accession>A0A7R8UI54</accession>
<dbReference type="EMBL" id="LR899010">
    <property type="protein sequence ID" value="CAD7081130.1"/>
    <property type="molecule type" value="Genomic_DNA"/>
</dbReference>
<reference evidence="1 2" key="1">
    <citation type="submission" date="2020-11" db="EMBL/GenBank/DDBJ databases">
        <authorList>
            <person name="Wallbank WR R."/>
            <person name="Pardo Diaz C."/>
            <person name="Kozak K."/>
            <person name="Martin S."/>
            <person name="Jiggins C."/>
            <person name="Moest M."/>
            <person name="Warren A I."/>
            <person name="Generalovic N T."/>
            <person name="Byers J.R.P. K."/>
            <person name="Montejo-Kovacevich G."/>
            <person name="Yen C E."/>
        </authorList>
    </citation>
    <scope>NUCLEOTIDE SEQUENCE [LARGE SCALE GENOMIC DNA]</scope>
</reference>
<evidence type="ECO:0000313" key="2">
    <source>
        <dbReference type="Proteomes" id="UP000594454"/>
    </source>
</evidence>
<evidence type="ECO:0000313" key="1">
    <source>
        <dbReference type="EMBL" id="CAD7081130.1"/>
    </source>
</evidence>
<protein>
    <submittedName>
        <fullName evidence="1">Uncharacterized protein</fullName>
    </submittedName>
</protein>
<sequence>MVFAPDFWEIGRRAESRRTHFTFSIYIIFHFREKLLLIGDYMPSKNSRPNSQWLSSSNKLPSARSFLRFHVKTVHTRRSSAANLVDVMQGEDFSRSQNDLFHPKNRENQEISRMRVVMTSTLALD</sequence>
<organism evidence="1 2">
    <name type="scientific">Hermetia illucens</name>
    <name type="common">Black soldier fly</name>
    <dbReference type="NCBI Taxonomy" id="343691"/>
    <lineage>
        <taxon>Eukaryota</taxon>
        <taxon>Metazoa</taxon>
        <taxon>Ecdysozoa</taxon>
        <taxon>Arthropoda</taxon>
        <taxon>Hexapoda</taxon>
        <taxon>Insecta</taxon>
        <taxon>Pterygota</taxon>
        <taxon>Neoptera</taxon>
        <taxon>Endopterygota</taxon>
        <taxon>Diptera</taxon>
        <taxon>Brachycera</taxon>
        <taxon>Stratiomyomorpha</taxon>
        <taxon>Stratiomyidae</taxon>
        <taxon>Hermetiinae</taxon>
        <taxon>Hermetia</taxon>
    </lineage>
</organism>
<dbReference type="AlphaFoldDB" id="A0A7R8UI54"/>
<keyword evidence="2" id="KW-1185">Reference proteome</keyword>
<name>A0A7R8UI54_HERIL</name>
<dbReference type="Proteomes" id="UP000594454">
    <property type="component" value="Chromosome 2"/>
</dbReference>
<proteinExistence type="predicted"/>
<dbReference type="InParanoid" id="A0A7R8UI54"/>